<dbReference type="SUPFAM" id="SSF53822">
    <property type="entry name" value="Periplasmic binding protein-like I"/>
    <property type="match status" value="1"/>
</dbReference>
<proteinExistence type="predicted"/>
<evidence type="ECO:0000259" key="5">
    <source>
        <dbReference type="PROSITE" id="PS50943"/>
    </source>
</evidence>
<evidence type="ECO:0000259" key="4">
    <source>
        <dbReference type="PROSITE" id="PS50932"/>
    </source>
</evidence>
<dbReference type="EMBL" id="AP025300">
    <property type="protein sequence ID" value="BDD02280.1"/>
    <property type="molecule type" value="Genomic_DNA"/>
</dbReference>
<evidence type="ECO:0000256" key="3">
    <source>
        <dbReference type="ARBA" id="ARBA00023163"/>
    </source>
</evidence>
<dbReference type="InterPro" id="IPR001387">
    <property type="entry name" value="Cro/C1-type_HTH"/>
</dbReference>
<dbReference type="CDD" id="cd01392">
    <property type="entry name" value="HTH_LacI"/>
    <property type="match status" value="1"/>
</dbReference>
<protein>
    <submittedName>
        <fullName evidence="6">LacI family transcriptional regulator</fullName>
    </submittedName>
</protein>
<keyword evidence="7" id="KW-1185">Reference proteome</keyword>
<dbReference type="InterPro" id="IPR000843">
    <property type="entry name" value="HTH_LacI"/>
</dbReference>
<dbReference type="Gene3D" id="1.10.260.40">
    <property type="entry name" value="lambda repressor-like DNA-binding domains"/>
    <property type="match status" value="1"/>
</dbReference>
<dbReference type="PANTHER" id="PTHR30146:SF109">
    <property type="entry name" value="HTH-TYPE TRANSCRIPTIONAL REGULATOR GALS"/>
    <property type="match status" value="1"/>
</dbReference>
<keyword evidence="1" id="KW-0805">Transcription regulation</keyword>
<feature type="domain" description="HTH cro/C1-type" evidence="5">
    <location>
        <begin position="19"/>
        <end position="51"/>
    </location>
</feature>
<dbReference type="InterPro" id="IPR010982">
    <property type="entry name" value="Lambda_DNA-bd_dom_sf"/>
</dbReference>
<reference evidence="6 7" key="1">
    <citation type="submission" date="2021-12" db="EMBL/GenBank/DDBJ databases">
        <title>Genome sequencing of bacteria with rrn-lacking chromosome and rrn-plasmid.</title>
        <authorList>
            <person name="Anda M."/>
            <person name="Iwasaki W."/>
        </authorList>
    </citation>
    <scope>NUCLEOTIDE SEQUENCE [LARGE SCALE GENOMIC DNA]</scope>
    <source>
        <strain evidence="6 7">NBRC 101262</strain>
        <plasmid evidence="6 7">pPP8</plasmid>
    </source>
</reference>
<dbReference type="Pfam" id="PF00356">
    <property type="entry name" value="LacI"/>
    <property type="match status" value="1"/>
</dbReference>
<dbReference type="Pfam" id="PF00532">
    <property type="entry name" value="Peripla_BP_1"/>
    <property type="match status" value="1"/>
</dbReference>
<dbReference type="Gene3D" id="3.40.50.2300">
    <property type="match status" value="2"/>
</dbReference>
<dbReference type="PROSITE" id="PS50943">
    <property type="entry name" value="HTH_CROC1"/>
    <property type="match status" value="1"/>
</dbReference>
<dbReference type="InterPro" id="IPR001761">
    <property type="entry name" value="Peripla_BP/Lac1_sug-bd_dom"/>
</dbReference>
<evidence type="ECO:0000313" key="7">
    <source>
        <dbReference type="Proteomes" id="UP001354989"/>
    </source>
</evidence>
<dbReference type="CDD" id="cd06267">
    <property type="entry name" value="PBP1_LacI_sugar_binding-like"/>
    <property type="match status" value="1"/>
</dbReference>
<keyword evidence="3" id="KW-0804">Transcription</keyword>
<evidence type="ECO:0000256" key="2">
    <source>
        <dbReference type="ARBA" id="ARBA00023125"/>
    </source>
</evidence>
<organism evidence="6 7">
    <name type="scientific">Persicobacter psychrovividus</name>
    <dbReference type="NCBI Taxonomy" id="387638"/>
    <lineage>
        <taxon>Bacteria</taxon>
        <taxon>Pseudomonadati</taxon>
        <taxon>Bacteroidota</taxon>
        <taxon>Cytophagia</taxon>
        <taxon>Cytophagales</taxon>
        <taxon>Persicobacteraceae</taxon>
        <taxon>Persicobacter</taxon>
    </lineage>
</organism>
<feature type="domain" description="HTH lacI-type" evidence="4">
    <location>
        <begin position="21"/>
        <end position="75"/>
    </location>
</feature>
<gene>
    <name evidence="6" type="ORF">PEPS_45600</name>
</gene>
<dbReference type="PANTHER" id="PTHR30146">
    <property type="entry name" value="LACI-RELATED TRANSCRIPTIONAL REPRESSOR"/>
    <property type="match status" value="1"/>
</dbReference>
<dbReference type="Proteomes" id="UP001354989">
    <property type="component" value="Plasmid pPP8"/>
</dbReference>
<sequence length="354" mass="39738">MKSWKIFRKFPETNLYPMKKVTIKDLAKALNLSISTISRALNDKYDINPETQAKVLAMAEEMGYSPNPIAQKLQNKKSKNIGVVVPEFRNAFFPDIISGIQDIVQPLGYQVLITQSNENSETELLNVKSLYENMVDGLIISFSSGTTDLKYYQQLVEQEFPMVQVNRVLEEINTSKVLFDDYSWAFMATEHLILQGYKNIFHLKGPKHIVVTKERLRGFEGAMKKHQLPMDPTQIIDSGVTIEDGKKAMQKLLEQGQKPDAIFAVNDPVALGAIEVLKANNIKIPNDVGVVGFSESRLSEVVQPKLTTVRQPTFEMGQAAAKLLLQEIESSISVPQTVKFSGNFKIKESSVKLI</sequence>
<evidence type="ECO:0000313" key="6">
    <source>
        <dbReference type="EMBL" id="BDD02280.1"/>
    </source>
</evidence>
<geneLocation type="plasmid" evidence="6 7">
    <name>pPP8</name>
</geneLocation>
<dbReference type="SMART" id="SM00354">
    <property type="entry name" value="HTH_LACI"/>
    <property type="match status" value="1"/>
</dbReference>
<keyword evidence="6" id="KW-0614">Plasmid</keyword>
<dbReference type="SUPFAM" id="SSF47413">
    <property type="entry name" value="lambda repressor-like DNA-binding domains"/>
    <property type="match status" value="1"/>
</dbReference>
<evidence type="ECO:0000256" key="1">
    <source>
        <dbReference type="ARBA" id="ARBA00023015"/>
    </source>
</evidence>
<dbReference type="InterPro" id="IPR028082">
    <property type="entry name" value="Peripla_BP_I"/>
</dbReference>
<accession>A0ABN6LGJ9</accession>
<dbReference type="PROSITE" id="PS50932">
    <property type="entry name" value="HTH_LACI_2"/>
    <property type="match status" value="1"/>
</dbReference>
<keyword evidence="2" id="KW-0238">DNA-binding</keyword>
<name>A0ABN6LGJ9_9BACT</name>